<feature type="non-terminal residue" evidence="2">
    <location>
        <position position="275"/>
    </location>
</feature>
<comment type="caution">
    <text evidence="2">The sequence shown here is derived from an EMBL/GenBank/DDBJ whole genome shotgun (WGS) entry which is preliminary data.</text>
</comment>
<proteinExistence type="predicted"/>
<keyword evidence="3" id="KW-1185">Reference proteome</keyword>
<sequence length="275" mass="31170">MGTSSKSLQGEAHSAVDALCEKLQEAKEEKRLLKEQNKYLLQALQKMGSAPPTTAAETPELLNQEKINEYSKIGEQGMAVSAWRSQILKDSEKVIAEYVNLYLNIGKVNKELQVLTGPILEELDHARLQHETFQQMFDCSVEDLVKFGVFGHPRALNKTMSTLDYRIDQLEFFLEKIDKVKEEALDAMHQIEKIILAMNPGLLTPSLTLRSADETIQIFKEINSQGTAPEVTFDSESINNLLACRDFIGFLIEAEKDYSKLLEKLVEERETFEVI</sequence>
<reference evidence="2 3" key="1">
    <citation type="journal article" date="2021" name="Nat. Plants">
        <title>The Taxus genome provides insights into paclitaxel biosynthesis.</title>
        <authorList>
            <person name="Xiong X."/>
            <person name="Gou J."/>
            <person name="Liao Q."/>
            <person name="Li Y."/>
            <person name="Zhou Q."/>
            <person name="Bi G."/>
            <person name="Li C."/>
            <person name="Du R."/>
            <person name="Wang X."/>
            <person name="Sun T."/>
            <person name="Guo L."/>
            <person name="Liang H."/>
            <person name="Lu P."/>
            <person name="Wu Y."/>
            <person name="Zhang Z."/>
            <person name="Ro D.K."/>
            <person name="Shang Y."/>
            <person name="Huang S."/>
            <person name="Yan J."/>
        </authorList>
    </citation>
    <scope>NUCLEOTIDE SEQUENCE [LARGE SCALE GENOMIC DNA]</scope>
    <source>
        <strain evidence="2">Ta-2019</strain>
    </source>
</reference>
<protein>
    <submittedName>
        <fullName evidence="2">Uncharacterized protein</fullName>
    </submittedName>
</protein>
<dbReference type="AlphaFoldDB" id="A0AA38FMB9"/>
<accession>A0AA38FMB9</accession>
<organism evidence="2 3">
    <name type="scientific">Taxus chinensis</name>
    <name type="common">Chinese yew</name>
    <name type="synonym">Taxus wallichiana var. chinensis</name>
    <dbReference type="NCBI Taxonomy" id="29808"/>
    <lineage>
        <taxon>Eukaryota</taxon>
        <taxon>Viridiplantae</taxon>
        <taxon>Streptophyta</taxon>
        <taxon>Embryophyta</taxon>
        <taxon>Tracheophyta</taxon>
        <taxon>Spermatophyta</taxon>
        <taxon>Pinopsida</taxon>
        <taxon>Pinidae</taxon>
        <taxon>Conifers II</taxon>
        <taxon>Cupressales</taxon>
        <taxon>Taxaceae</taxon>
        <taxon>Taxus</taxon>
    </lineage>
</organism>
<evidence type="ECO:0000313" key="3">
    <source>
        <dbReference type="Proteomes" id="UP000824469"/>
    </source>
</evidence>
<feature type="coiled-coil region" evidence="1">
    <location>
        <begin position="16"/>
        <end position="43"/>
    </location>
</feature>
<evidence type="ECO:0000313" key="2">
    <source>
        <dbReference type="EMBL" id="KAH9307262.1"/>
    </source>
</evidence>
<name>A0AA38FMB9_TAXCH</name>
<keyword evidence="1" id="KW-0175">Coiled coil</keyword>
<dbReference type="EMBL" id="JAHRHJ020000007">
    <property type="protein sequence ID" value="KAH9307262.1"/>
    <property type="molecule type" value="Genomic_DNA"/>
</dbReference>
<gene>
    <name evidence="2" type="ORF">KI387_035173</name>
</gene>
<dbReference type="Proteomes" id="UP000824469">
    <property type="component" value="Unassembled WGS sequence"/>
</dbReference>
<evidence type="ECO:0000256" key="1">
    <source>
        <dbReference type="SAM" id="Coils"/>
    </source>
</evidence>